<dbReference type="GO" id="GO:0047244">
    <property type="term" value="F:N-acetylglucosaminyldiphosphoundecaprenol N-acetyl-beta-D-mannosaminyltransferase activity"/>
    <property type="evidence" value="ECO:0007669"/>
    <property type="project" value="UniProtKB-EC"/>
</dbReference>
<evidence type="ECO:0000313" key="3">
    <source>
        <dbReference type="EMBL" id="CZF80049.1"/>
    </source>
</evidence>
<dbReference type="OrthoDB" id="9808602at2"/>
<dbReference type="Pfam" id="PF03808">
    <property type="entry name" value="Glyco_tran_WecG"/>
    <property type="match status" value="1"/>
</dbReference>
<dbReference type="InterPro" id="IPR004629">
    <property type="entry name" value="WecG_TagA_CpsF"/>
</dbReference>
<proteinExistence type="predicted"/>
<gene>
    <name evidence="3" type="primary">tagA</name>
    <name evidence="3" type="ORF">GCE9029_01817</name>
</gene>
<dbReference type="Proteomes" id="UP000071641">
    <property type="component" value="Unassembled WGS sequence"/>
</dbReference>
<evidence type="ECO:0000256" key="2">
    <source>
        <dbReference type="ARBA" id="ARBA00022679"/>
    </source>
</evidence>
<dbReference type="RefSeq" id="WP_062662783.1">
    <property type="nucleotide sequence ID" value="NZ_FIZX01000001.1"/>
</dbReference>
<protein>
    <submittedName>
        <fullName evidence="3">Putative N-acetylmannosaminyltransferase</fullName>
        <ecNumber evidence="3">2.4.1.187</ecNumber>
    </submittedName>
</protein>
<name>A0A128EZR4_9GAMM</name>
<dbReference type="NCBIfam" id="TIGR00696">
    <property type="entry name" value="wecG_tagA_cpsF"/>
    <property type="match status" value="1"/>
</dbReference>
<evidence type="ECO:0000256" key="1">
    <source>
        <dbReference type="ARBA" id="ARBA00022676"/>
    </source>
</evidence>
<dbReference type="EMBL" id="FIZX01000001">
    <property type="protein sequence ID" value="CZF80049.1"/>
    <property type="molecule type" value="Genomic_DNA"/>
</dbReference>
<evidence type="ECO:0000313" key="4">
    <source>
        <dbReference type="Proteomes" id="UP000071641"/>
    </source>
</evidence>
<keyword evidence="1 3" id="KW-0328">Glycosyltransferase</keyword>
<dbReference type="STRING" id="1796497.GCE9029_01817"/>
<dbReference type="CDD" id="cd06533">
    <property type="entry name" value="Glyco_transf_WecG_TagA"/>
    <property type="match status" value="1"/>
</dbReference>
<sequence>MNRIEMFGCPMDVASMDDTVTHINKRISKGEFTQHVVVNVAKVVNMQTDQVLAKSVESCDIINIDGMGVVWGARMLGHSVPERVAGVDLFHQLLNMSAKEKYPVFLLGATSEVVRKTKEQVESLYPNLVVCGYNDGYFWDSEEEVVEKISRSGAKLLFVAITSPKKENFINKWQDKLGVDFVMGVGGTFDVVAGKVQRAPIWMQNYGLEWLYRVIQEPRRMWRRYLVTNTKFALMLTKEKMSTR</sequence>
<keyword evidence="4" id="KW-1185">Reference proteome</keyword>
<organism evidence="3 4">
    <name type="scientific">Grimontia celer</name>
    <dbReference type="NCBI Taxonomy" id="1796497"/>
    <lineage>
        <taxon>Bacteria</taxon>
        <taxon>Pseudomonadati</taxon>
        <taxon>Pseudomonadota</taxon>
        <taxon>Gammaproteobacteria</taxon>
        <taxon>Vibrionales</taxon>
        <taxon>Vibrionaceae</taxon>
        <taxon>Grimontia</taxon>
    </lineage>
</organism>
<dbReference type="PANTHER" id="PTHR34136">
    <property type="match status" value="1"/>
</dbReference>
<dbReference type="PANTHER" id="PTHR34136:SF1">
    <property type="entry name" value="UDP-N-ACETYL-D-MANNOSAMINURONIC ACID TRANSFERASE"/>
    <property type="match status" value="1"/>
</dbReference>
<dbReference type="EC" id="2.4.1.187" evidence="3"/>
<keyword evidence="2 3" id="KW-0808">Transferase</keyword>
<dbReference type="AlphaFoldDB" id="A0A128EZR4"/>
<reference evidence="4" key="1">
    <citation type="submission" date="2016-02" db="EMBL/GenBank/DDBJ databases">
        <authorList>
            <person name="Rodrigo-Torres Lidia"/>
            <person name="Arahal R.David."/>
        </authorList>
    </citation>
    <scope>NUCLEOTIDE SEQUENCE [LARGE SCALE GENOMIC DNA]</scope>
    <source>
        <strain evidence="4">CECT 9029</strain>
    </source>
</reference>
<accession>A0A128EZR4</accession>